<dbReference type="RefSeq" id="XP_012866688.1">
    <property type="nucleotide sequence ID" value="XM_013011234.1"/>
</dbReference>
<feature type="compositionally biased region" description="Gly residues" evidence="1">
    <location>
        <begin position="151"/>
        <end position="165"/>
    </location>
</feature>
<dbReference type="OrthoDB" id="9451380at2759"/>
<evidence type="ECO:0000313" key="4">
    <source>
        <dbReference type="RefSeq" id="XP_012866688.1"/>
    </source>
</evidence>
<feature type="region of interest" description="Disordered" evidence="1">
    <location>
        <begin position="315"/>
        <end position="397"/>
    </location>
</feature>
<feature type="region of interest" description="Disordered" evidence="1">
    <location>
        <begin position="656"/>
        <end position="700"/>
    </location>
</feature>
<sequence>MGTWACTAFLLLCLTPDSQQGGLPPISPGLGQGYGSPSRLGAGFRNGNGLGAQLGLPAQNGYGGGVAAGVKPQKTGFGHRHGGGPEAAAFPGAALQPGFGGGPKPQKPGLGGSVKPQKPAPAPQNGHGPGNGHGMQAPAFPGGRAQPGLSNGNGLGVQPGFGGGRKPQKPGLGNGNGMGAGALLRAGTPPGPASQNGYGPGYGGGMKPQKPGFGSRNGLGAQPAPTTRNGYGPGYGGDTKPQKPEPKNALVPLSLLLCATCPAVPVGGGRLGGPDGVREGIVGCQPTRQRFSKGTGPGWEPGPSLMRALSQVSGRSLGRGTKPPKPGYANGNGLAAQPGPCHRGVIPRLLPRPPTPAVPSEKVGGWGLKSQPPPAVQNGQFPGYQPPNGYRPGAEPGFGGGLRLQKVGFNYGTGALGAGLFPETRPPPAFPGLTGFRNGLPPQASPWPALRPWETGMKPGYRYAGVGSQPGDPEVKPGASSHLENAYEGEKEHMIHQCHCPRPPQLHIPSGPGAAGGGQLATGLPRSRSHPRFSRAHPRLSRTRGSLPPSPPPGPSLPHPPLPGLPAGLTAGPPPPSALAQAELPPLPALPLRPELLAPWGPLAHLALPELPPEACAPAPPRAALALQGLPRLPAPAPPPAHLPLPPLPEAAAAAAPLPVGARGRPPLLGEASPRPLPPLPARPAPCGPLAPPAPRAPWPRPALPPPPPYFFLWPPS</sequence>
<dbReference type="InParanoid" id="A0A1S3EQL5"/>
<dbReference type="KEGG" id="dord:105981884"/>
<proteinExistence type="predicted"/>
<keyword evidence="3" id="KW-1185">Reference proteome</keyword>
<dbReference type="GeneID" id="105981884"/>
<dbReference type="AlphaFoldDB" id="A0A1S3EQL5"/>
<feature type="region of interest" description="Disordered" evidence="1">
    <location>
        <begin position="73"/>
        <end position="247"/>
    </location>
</feature>
<feature type="compositionally biased region" description="Basic residues" evidence="1">
    <location>
        <begin position="527"/>
        <end position="542"/>
    </location>
</feature>
<feature type="compositionally biased region" description="Pro residues" evidence="1">
    <location>
        <begin position="548"/>
        <end position="564"/>
    </location>
</feature>
<feature type="signal peptide" evidence="2">
    <location>
        <begin position="1"/>
        <end position="20"/>
    </location>
</feature>
<dbReference type="Proteomes" id="UP000081671">
    <property type="component" value="Unplaced"/>
</dbReference>
<keyword evidence="2" id="KW-0732">Signal</keyword>
<evidence type="ECO:0000256" key="1">
    <source>
        <dbReference type="SAM" id="MobiDB-lite"/>
    </source>
</evidence>
<protein>
    <submittedName>
        <fullName evidence="4">Basic proline-rich protein-like</fullName>
    </submittedName>
</protein>
<name>A0A1S3EQL5_DIPOR</name>
<evidence type="ECO:0000256" key="2">
    <source>
        <dbReference type="SAM" id="SignalP"/>
    </source>
</evidence>
<accession>A0A1S3EQL5</accession>
<feature type="region of interest" description="Disordered" evidence="1">
    <location>
        <begin position="500"/>
        <end position="582"/>
    </location>
</feature>
<feature type="compositionally biased region" description="Low complexity" evidence="1">
    <location>
        <begin position="86"/>
        <end position="97"/>
    </location>
</feature>
<reference evidence="4" key="1">
    <citation type="submission" date="2025-08" db="UniProtKB">
        <authorList>
            <consortium name="RefSeq"/>
        </authorList>
    </citation>
    <scope>IDENTIFICATION</scope>
    <source>
        <tissue evidence="4">Kidney</tissue>
    </source>
</reference>
<feature type="compositionally biased region" description="Low complexity" evidence="1">
    <location>
        <begin position="656"/>
        <end position="669"/>
    </location>
</feature>
<gene>
    <name evidence="4" type="primary">LOC105981884</name>
</gene>
<evidence type="ECO:0000313" key="3">
    <source>
        <dbReference type="Proteomes" id="UP000081671"/>
    </source>
</evidence>
<feature type="compositionally biased region" description="Pro residues" evidence="1">
    <location>
        <begin position="675"/>
        <end position="700"/>
    </location>
</feature>
<feature type="chain" id="PRO_5010237274" evidence="2">
    <location>
        <begin position="21"/>
        <end position="717"/>
    </location>
</feature>
<organism evidence="3 4">
    <name type="scientific">Dipodomys ordii</name>
    <name type="common">Ord's kangaroo rat</name>
    <dbReference type="NCBI Taxonomy" id="10020"/>
    <lineage>
        <taxon>Eukaryota</taxon>
        <taxon>Metazoa</taxon>
        <taxon>Chordata</taxon>
        <taxon>Craniata</taxon>
        <taxon>Vertebrata</taxon>
        <taxon>Euteleostomi</taxon>
        <taxon>Mammalia</taxon>
        <taxon>Eutheria</taxon>
        <taxon>Euarchontoglires</taxon>
        <taxon>Glires</taxon>
        <taxon>Rodentia</taxon>
        <taxon>Castorimorpha</taxon>
        <taxon>Heteromyidae</taxon>
        <taxon>Dipodomyinae</taxon>
        <taxon>Dipodomys</taxon>
    </lineage>
</organism>